<dbReference type="Proteomes" id="UP000005824">
    <property type="component" value="Unassembled WGS sequence"/>
</dbReference>
<gene>
    <name evidence="3" type="ORF">CfE428DRAFT_5432</name>
</gene>
<dbReference type="Pfam" id="PF00581">
    <property type="entry name" value="Rhodanese"/>
    <property type="match status" value="1"/>
</dbReference>
<evidence type="ECO:0000256" key="1">
    <source>
        <dbReference type="SAM" id="SignalP"/>
    </source>
</evidence>
<dbReference type="STRING" id="497964.CfE428DRAFT_5432"/>
<proteinExistence type="predicted"/>
<protein>
    <submittedName>
        <fullName evidence="3">Rhodanese-like protein</fullName>
    </submittedName>
</protein>
<sequence length="170" mass="18656">MKTILASLLLLAPLSQAAEPLPNPLIDYPQFRKIVAEVQPVRERRRVTEEQFAAMAAEPGTVVLDARSADKYALRHIRGAVSLPFTDFTAESLARVLPAKDTRVLIYCNNNFLGAPRALASKAAPASLNISTYIALATYGYTNVYELAPLLDVKTTKLPFEGSEMQAVHR</sequence>
<dbReference type="RefSeq" id="WP_006982753.1">
    <property type="nucleotide sequence ID" value="NZ_ABVL01000024.1"/>
</dbReference>
<dbReference type="EMBL" id="ABVL01000024">
    <property type="protein sequence ID" value="EDY17087.1"/>
    <property type="molecule type" value="Genomic_DNA"/>
</dbReference>
<evidence type="ECO:0000313" key="3">
    <source>
        <dbReference type="EMBL" id="EDY17087.1"/>
    </source>
</evidence>
<feature type="chain" id="PRO_5002800665" evidence="1">
    <location>
        <begin position="18"/>
        <end position="170"/>
    </location>
</feature>
<dbReference type="Gene3D" id="3.40.250.10">
    <property type="entry name" value="Rhodanese-like domain"/>
    <property type="match status" value="1"/>
</dbReference>
<dbReference type="PROSITE" id="PS50206">
    <property type="entry name" value="RHODANESE_3"/>
    <property type="match status" value="1"/>
</dbReference>
<comment type="caution">
    <text evidence="3">The sequence shown here is derived from an EMBL/GenBank/DDBJ whole genome shotgun (WGS) entry which is preliminary data.</text>
</comment>
<keyword evidence="1" id="KW-0732">Signal</keyword>
<evidence type="ECO:0000313" key="4">
    <source>
        <dbReference type="Proteomes" id="UP000005824"/>
    </source>
</evidence>
<feature type="domain" description="Rhodanese" evidence="2">
    <location>
        <begin position="57"/>
        <end position="120"/>
    </location>
</feature>
<keyword evidence="4" id="KW-1185">Reference proteome</keyword>
<name>B4D942_9BACT</name>
<dbReference type="InParanoid" id="B4D942"/>
<accession>B4D942</accession>
<dbReference type="InterPro" id="IPR036873">
    <property type="entry name" value="Rhodanese-like_dom_sf"/>
</dbReference>
<dbReference type="InterPro" id="IPR001763">
    <property type="entry name" value="Rhodanese-like_dom"/>
</dbReference>
<reference evidence="3 4" key="1">
    <citation type="journal article" date="2011" name="J. Bacteriol.">
        <title>Genome sequence of Chthoniobacter flavus Ellin428, an aerobic heterotrophic soil bacterium.</title>
        <authorList>
            <person name="Kant R."/>
            <person name="van Passel M.W."/>
            <person name="Palva A."/>
            <person name="Lucas S."/>
            <person name="Lapidus A."/>
            <person name="Glavina Del Rio T."/>
            <person name="Dalin E."/>
            <person name="Tice H."/>
            <person name="Bruce D."/>
            <person name="Goodwin L."/>
            <person name="Pitluck S."/>
            <person name="Larimer F.W."/>
            <person name="Land M.L."/>
            <person name="Hauser L."/>
            <person name="Sangwan P."/>
            <person name="de Vos W.M."/>
            <person name="Janssen P.H."/>
            <person name="Smidt H."/>
        </authorList>
    </citation>
    <scope>NUCLEOTIDE SEQUENCE [LARGE SCALE GENOMIC DNA]</scope>
    <source>
        <strain evidence="3 4">Ellin428</strain>
    </source>
</reference>
<dbReference type="CDD" id="cd00158">
    <property type="entry name" value="RHOD"/>
    <property type="match status" value="1"/>
</dbReference>
<feature type="signal peptide" evidence="1">
    <location>
        <begin position="1"/>
        <end position="17"/>
    </location>
</feature>
<dbReference type="eggNOG" id="COG2897">
    <property type="taxonomic scope" value="Bacteria"/>
</dbReference>
<dbReference type="AlphaFoldDB" id="B4D942"/>
<organism evidence="3 4">
    <name type="scientific">Chthoniobacter flavus Ellin428</name>
    <dbReference type="NCBI Taxonomy" id="497964"/>
    <lineage>
        <taxon>Bacteria</taxon>
        <taxon>Pseudomonadati</taxon>
        <taxon>Verrucomicrobiota</taxon>
        <taxon>Spartobacteria</taxon>
        <taxon>Chthoniobacterales</taxon>
        <taxon>Chthoniobacteraceae</taxon>
        <taxon>Chthoniobacter</taxon>
    </lineage>
</organism>
<evidence type="ECO:0000259" key="2">
    <source>
        <dbReference type="PROSITE" id="PS50206"/>
    </source>
</evidence>
<dbReference type="SUPFAM" id="SSF52821">
    <property type="entry name" value="Rhodanese/Cell cycle control phosphatase"/>
    <property type="match status" value="1"/>
</dbReference>